<evidence type="ECO:0000256" key="3">
    <source>
        <dbReference type="ARBA" id="ARBA00008663"/>
    </source>
</evidence>
<comment type="catalytic activity">
    <reaction evidence="13">
        <text>pyruvate + ATP = phosphoenolpyruvate + ADP + H(+)</text>
        <dbReference type="Rhea" id="RHEA:18157"/>
        <dbReference type="ChEBI" id="CHEBI:15361"/>
        <dbReference type="ChEBI" id="CHEBI:15378"/>
        <dbReference type="ChEBI" id="CHEBI:30616"/>
        <dbReference type="ChEBI" id="CHEBI:58702"/>
        <dbReference type="ChEBI" id="CHEBI:456216"/>
        <dbReference type="EC" id="2.7.1.40"/>
    </reaction>
</comment>
<feature type="domain" description="Pyruvate kinase barrel" evidence="14">
    <location>
        <begin position="28"/>
        <end position="237"/>
    </location>
</feature>
<dbReference type="Proteomes" id="UP001164929">
    <property type="component" value="Chromosome 10"/>
</dbReference>
<evidence type="ECO:0000259" key="15">
    <source>
        <dbReference type="Pfam" id="PF02887"/>
    </source>
</evidence>
<dbReference type="GO" id="GO:0004743">
    <property type="term" value="F:pyruvate kinase activity"/>
    <property type="evidence" value="ECO:0007669"/>
    <property type="project" value="UniProtKB-EC"/>
</dbReference>
<comment type="caution">
    <text evidence="16">The sequence shown here is derived from an EMBL/GenBank/DDBJ whole genome shotgun (WGS) entry which is preliminary data.</text>
</comment>
<dbReference type="Gene3D" id="3.40.1380.20">
    <property type="entry name" value="Pyruvate kinase, C-terminal domain"/>
    <property type="match status" value="1"/>
</dbReference>
<keyword evidence="7" id="KW-0547">Nucleotide-binding</keyword>
<evidence type="ECO:0000256" key="7">
    <source>
        <dbReference type="ARBA" id="ARBA00022741"/>
    </source>
</evidence>
<name>A0AAD6ME91_9ROSI</name>
<dbReference type="InterPro" id="IPR015793">
    <property type="entry name" value="Pyrv_Knase_brl"/>
</dbReference>
<evidence type="ECO:0000256" key="2">
    <source>
        <dbReference type="ARBA" id="ARBA00004997"/>
    </source>
</evidence>
<keyword evidence="5" id="KW-0808">Transferase</keyword>
<dbReference type="FunFam" id="2.40.33.10:FF:000004">
    <property type="entry name" value="Pyruvate kinase"/>
    <property type="match status" value="1"/>
</dbReference>
<dbReference type="GO" id="GO:0000287">
    <property type="term" value="F:magnesium ion binding"/>
    <property type="evidence" value="ECO:0007669"/>
    <property type="project" value="InterPro"/>
</dbReference>
<dbReference type="InterPro" id="IPR015795">
    <property type="entry name" value="Pyrv_Knase_C"/>
</dbReference>
<organism evidence="16 17">
    <name type="scientific">Populus alba x Populus x berolinensis</name>
    <dbReference type="NCBI Taxonomy" id="444605"/>
    <lineage>
        <taxon>Eukaryota</taxon>
        <taxon>Viridiplantae</taxon>
        <taxon>Streptophyta</taxon>
        <taxon>Embryophyta</taxon>
        <taxon>Tracheophyta</taxon>
        <taxon>Spermatophyta</taxon>
        <taxon>Magnoliopsida</taxon>
        <taxon>eudicotyledons</taxon>
        <taxon>Gunneridae</taxon>
        <taxon>Pentapetalae</taxon>
        <taxon>rosids</taxon>
        <taxon>fabids</taxon>
        <taxon>Malpighiales</taxon>
        <taxon>Salicaceae</taxon>
        <taxon>Saliceae</taxon>
        <taxon>Populus</taxon>
    </lineage>
</organism>
<evidence type="ECO:0000313" key="16">
    <source>
        <dbReference type="EMBL" id="KAJ6983489.1"/>
    </source>
</evidence>
<keyword evidence="12" id="KW-0670">Pyruvate</keyword>
<dbReference type="GO" id="GO:0016301">
    <property type="term" value="F:kinase activity"/>
    <property type="evidence" value="ECO:0007669"/>
    <property type="project" value="UniProtKB-KW"/>
</dbReference>
<keyword evidence="6" id="KW-0479">Metal-binding</keyword>
<evidence type="ECO:0000256" key="10">
    <source>
        <dbReference type="ARBA" id="ARBA00022842"/>
    </source>
</evidence>
<keyword evidence="9" id="KW-0067">ATP-binding</keyword>
<dbReference type="FunFam" id="3.40.1380.20:FF:000006">
    <property type="entry name" value="Pyruvate kinase"/>
    <property type="match status" value="1"/>
</dbReference>
<dbReference type="InterPro" id="IPR015806">
    <property type="entry name" value="Pyrv_Knase_insert_dom_sf"/>
</dbReference>
<dbReference type="SUPFAM" id="SSF52935">
    <property type="entry name" value="PK C-terminal domain-like"/>
    <property type="match status" value="1"/>
</dbReference>
<dbReference type="InterPro" id="IPR040442">
    <property type="entry name" value="Pyrv_kinase-like_dom_sf"/>
</dbReference>
<sequence>MNPHLNLEENMRLASVLEPSKPSFFPARTKIVGTLGPQSRTVEIITNCLKAGMSVAQFDFSWGDTEYHQETLDNLKAAVKSTKKLCGVMLDTVGPELQVINKTERPISLQEDSFVVLTPDQDKEATSSLLPINFTGLSSAVKTGDTIFIGQYLFTGSETTSVWLEVTEVKGEDVVCLVKNSTTLSGPLYTLHVSQIHIDLPTLTDKDKEVISTWGVRNSIDILSLSYTRHAEDVRHVFMFQKTAVFKCNMAGKPVVVTRVVDSMTENLRPTRAEATDVANAVLDGSDAILLGAETLRGLYPVETISTVGKICAEAEKVFNYDLYYKRTVKYAGDSMSHLESITSTAVRAAIKVKASVILCFTSTGRAARLIAKYKPITPVISVVVPRVKTDQLRWTFTGAFEARQSLIVRGVFPMLADPRHQAEPTNATNESVLKVALDHGKAAGFIKPHDRVVVCQKLGDSYVVKILELED</sequence>
<dbReference type="SUPFAM" id="SSF50800">
    <property type="entry name" value="PK beta-barrel domain-like"/>
    <property type="match status" value="1"/>
</dbReference>
<evidence type="ECO:0000256" key="4">
    <source>
        <dbReference type="ARBA" id="ARBA00012142"/>
    </source>
</evidence>
<evidence type="ECO:0000256" key="11">
    <source>
        <dbReference type="ARBA" id="ARBA00023152"/>
    </source>
</evidence>
<evidence type="ECO:0000256" key="13">
    <source>
        <dbReference type="ARBA" id="ARBA00048152"/>
    </source>
</evidence>
<comment type="cofactor">
    <cofactor evidence="1">
        <name>K(+)</name>
        <dbReference type="ChEBI" id="CHEBI:29103"/>
    </cofactor>
</comment>
<evidence type="ECO:0000256" key="1">
    <source>
        <dbReference type="ARBA" id="ARBA00001958"/>
    </source>
</evidence>
<evidence type="ECO:0000256" key="9">
    <source>
        <dbReference type="ARBA" id="ARBA00022840"/>
    </source>
</evidence>
<dbReference type="Pfam" id="PF00224">
    <property type="entry name" value="PK"/>
    <property type="match status" value="1"/>
</dbReference>
<dbReference type="EC" id="2.7.1.40" evidence="4"/>
<comment type="similarity">
    <text evidence="3">Belongs to the pyruvate kinase family.</text>
</comment>
<dbReference type="SUPFAM" id="SSF51621">
    <property type="entry name" value="Phosphoenolpyruvate/pyruvate domain"/>
    <property type="match status" value="1"/>
</dbReference>
<dbReference type="Pfam" id="PF02887">
    <property type="entry name" value="PK_C"/>
    <property type="match status" value="1"/>
</dbReference>
<evidence type="ECO:0000313" key="17">
    <source>
        <dbReference type="Proteomes" id="UP001164929"/>
    </source>
</evidence>
<feature type="domain" description="Pyruvate kinase C-terminal" evidence="15">
    <location>
        <begin position="340"/>
        <end position="458"/>
    </location>
</feature>
<protein>
    <recommendedName>
        <fullName evidence="4">pyruvate kinase</fullName>
        <ecNumber evidence="4">2.7.1.40</ecNumber>
    </recommendedName>
</protein>
<comment type="pathway">
    <text evidence="2">Carbohydrate degradation; glycolysis; pyruvate from D-glyceraldehyde 3-phosphate: step 5/5.</text>
</comment>
<dbReference type="InterPro" id="IPR015813">
    <property type="entry name" value="Pyrv/PenolPyrv_kinase-like_dom"/>
</dbReference>
<keyword evidence="10" id="KW-0460">Magnesium</keyword>
<gene>
    <name evidence="16" type="ORF">NC653_026333</name>
</gene>
<dbReference type="PANTHER" id="PTHR11817">
    <property type="entry name" value="PYRUVATE KINASE"/>
    <property type="match status" value="1"/>
</dbReference>
<keyword evidence="8" id="KW-0418">Kinase</keyword>
<dbReference type="GO" id="GO:0005524">
    <property type="term" value="F:ATP binding"/>
    <property type="evidence" value="ECO:0007669"/>
    <property type="project" value="UniProtKB-KW"/>
</dbReference>
<evidence type="ECO:0000256" key="12">
    <source>
        <dbReference type="ARBA" id="ARBA00023317"/>
    </source>
</evidence>
<dbReference type="Gene3D" id="2.40.33.10">
    <property type="entry name" value="PK beta-barrel domain-like"/>
    <property type="match status" value="1"/>
</dbReference>
<dbReference type="InterPro" id="IPR001697">
    <property type="entry name" value="Pyr_Knase"/>
</dbReference>
<evidence type="ECO:0000259" key="14">
    <source>
        <dbReference type="Pfam" id="PF00224"/>
    </source>
</evidence>
<dbReference type="GO" id="GO:0030955">
    <property type="term" value="F:potassium ion binding"/>
    <property type="evidence" value="ECO:0007669"/>
    <property type="project" value="InterPro"/>
</dbReference>
<proteinExistence type="inferred from homology"/>
<dbReference type="EMBL" id="JAQIZT010000010">
    <property type="protein sequence ID" value="KAJ6983489.1"/>
    <property type="molecule type" value="Genomic_DNA"/>
</dbReference>
<reference evidence="16" key="1">
    <citation type="journal article" date="2023" name="Mol. Ecol. Resour.">
        <title>Chromosome-level genome assembly of a triploid poplar Populus alba 'Berolinensis'.</title>
        <authorList>
            <person name="Chen S."/>
            <person name="Yu Y."/>
            <person name="Wang X."/>
            <person name="Wang S."/>
            <person name="Zhang T."/>
            <person name="Zhou Y."/>
            <person name="He R."/>
            <person name="Meng N."/>
            <person name="Wang Y."/>
            <person name="Liu W."/>
            <person name="Liu Z."/>
            <person name="Liu J."/>
            <person name="Guo Q."/>
            <person name="Huang H."/>
            <person name="Sederoff R.R."/>
            <person name="Wang G."/>
            <person name="Qu G."/>
            <person name="Chen S."/>
        </authorList>
    </citation>
    <scope>NUCLEOTIDE SEQUENCE</scope>
    <source>
        <strain evidence="16">SC-2020</strain>
    </source>
</reference>
<dbReference type="InterPro" id="IPR036918">
    <property type="entry name" value="Pyrv_Knase_C_sf"/>
</dbReference>
<dbReference type="Gene3D" id="3.20.20.60">
    <property type="entry name" value="Phosphoenolpyruvate-binding domains"/>
    <property type="match status" value="2"/>
</dbReference>
<evidence type="ECO:0000256" key="5">
    <source>
        <dbReference type="ARBA" id="ARBA00022679"/>
    </source>
</evidence>
<keyword evidence="17" id="KW-1185">Reference proteome</keyword>
<keyword evidence="11" id="KW-0324">Glycolysis</keyword>
<dbReference type="AlphaFoldDB" id="A0AAD6ME91"/>
<evidence type="ECO:0000256" key="6">
    <source>
        <dbReference type="ARBA" id="ARBA00022723"/>
    </source>
</evidence>
<dbReference type="InterPro" id="IPR011037">
    <property type="entry name" value="Pyrv_Knase-like_insert_dom_sf"/>
</dbReference>
<evidence type="ECO:0000256" key="8">
    <source>
        <dbReference type="ARBA" id="ARBA00022777"/>
    </source>
</evidence>
<accession>A0AAD6ME91</accession>